<comment type="caution">
    <text evidence="1">The sequence shown here is derived from an EMBL/GenBank/DDBJ whole genome shotgun (WGS) entry which is preliminary data.</text>
</comment>
<reference evidence="1 2" key="1">
    <citation type="journal article" date="2019" name="Genome Biol. Evol.">
        <title>Insights into the evolution of the New World diploid cottons (Gossypium, subgenus Houzingenia) based on genome sequencing.</title>
        <authorList>
            <person name="Grover C.E."/>
            <person name="Arick M.A. 2nd"/>
            <person name="Thrash A."/>
            <person name="Conover J.L."/>
            <person name="Sanders W.S."/>
            <person name="Peterson D.G."/>
            <person name="Frelichowski J.E."/>
            <person name="Scheffler J.A."/>
            <person name="Scheffler B.E."/>
            <person name="Wendel J.F."/>
        </authorList>
    </citation>
    <scope>NUCLEOTIDE SEQUENCE [LARGE SCALE GENOMIC DNA]</scope>
    <source>
        <strain evidence="1">4</strain>
        <tissue evidence="1">Leaf</tissue>
    </source>
</reference>
<name>A0A7J8Z0K1_9ROSI</name>
<keyword evidence="2" id="KW-1185">Reference proteome</keyword>
<protein>
    <submittedName>
        <fullName evidence="1">Uncharacterized protein</fullName>
    </submittedName>
</protein>
<dbReference type="EMBL" id="JABEZV010000002">
    <property type="protein sequence ID" value="MBA0705351.1"/>
    <property type="molecule type" value="Genomic_DNA"/>
</dbReference>
<sequence>MLPPVLVFGPTYIHSLPSCNCNFRSYTYKRRSGSFRIDPCSSGDNSWAKSAESNVVNNVTSNCVYSSTTCHIVRT</sequence>
<evidence type="ECO:0000313" key="2">
    <source>
        <dbReference type="Proteomes" id="UP000593574"/>
    </source>
</evidence>
<accession>A0A7J8Z0K1</accession>
<dbReference type="AlphaFoldDB" id="A0A7J8Z0K1"/>
<proteinExistence type="predicted"/>
<dbReference type="Proteomes" id="UP000593574">
    <property type="component" value="Unassembled WGS sequence"/>
</dbReference>
<gene>
    <name evidence="1" type="ORF">Golax_017553</name>
</gene>
<organism evidence="1 2">
    <name type="scientific">Gossypium laxum</name>
    <dbReference type="NCBI Taxonomy" id="34288"/>
    <lineage>
        <taxon>Eukaryota</taxon>
        <taxon>Viridiplantae</taxon>
        <taxon>Streptophyta</taxon>
        <taxon>Embryophyta</taxon>
        <taxon>Tracheophyta</taxon>
        <taxon>Spermatophyta</taxon>
        <taxon>Magnoliopsida</taxon>
        <taxon>eudicotyledons</taxon>
        <taxon>Gunneridae</taxon>
        <taxon>Pentapetalae</taxon>
        <taxon>rosids</taxon>
        <taxon>malvids</taxon>
        <taxon>Malvales</taxon>
        <taxon>Malvaceae</taxon>
        <taxon>Malvoideae</taxon>
        <taxon>Gossypium</taxon>
    </lineage>
</organism>
<evidence type="ECO:0000313" key="1">
    <source>
        <dbReference type="EMBL" id="MBA0705351.1"/>
    </source>
</evidence>